<evidence type="ECO:0000313" key="1">
    <source>
        <dbReference type="EMBL" id="SVB78257.1"/>
    </source>
</evidence>
<protein>
    <submittedName>
        <fullName evidence="1">Uncharacterized protein</fullName>
    </submittedName>
</protein>
<gene>
    <name evidence="1" type="ORF">METZ01_LOCUS231111</name>
</gene>
<accession>A0A382GU87</accession>
<sequence>MWIEAHSLRLQGFPLILILSVVSV</sequence>
<name>A0A382GU87_9ZZZZ</name>
<reference evidence="1" key="1">
    <citation type="submission" date="2018-05" db="EMBL/GenBank/DDBJ databases">
        <authorList>
            <person name="Lanie J.A."/>
            <person name="Ng W.-L."/>
            <person name="Kazmierczak K.M."/>
            <person name="Andrzejewski T.M."/>
            <person name="Davidsen T.M."/>
            <person name="Wayne K.J."/>
            <person name="Tettelin H."/>
            <person name="Glass J.I."/>
            <person name="Rusch D."/>
            <person name="Podicherti R."/>
            <person name="Tsui H.-C.T."/>
            <person name="Winkler M.E."/>
        </authorList>
    </citation>
    <scope>NUCLEOTIDE SEQUENCE</scope>
</reference>
<organism evidence="1">
    <name type="scientific">marine metagenome</name>
    <dbReference type="NCBI Taxonomy" id="408172"/>
    <lineage>
        <taxon>unclassified sequences</taxon>
        <taxon>metagenomes</taxon>
        <taxon>ecological metagenomes</taxon>
    </lineage>
</organism>
<feature type="non-terminal residue" evidence="1">
    <location>
        <position position="1"/>
    </location>
</feature>
<feature type="non-terminal residue" evidence="1">
    <location>
        <position position="24"/>
    </location>
</feature>
<dbReference type="AlphaFoldDB" id="A0A382GU87"/>
<proteinExistence type="predicted"/>
<dbReference type="EMBL" id="UINC01057280">
    <property type="protein sequence ID" value="SVB78257.1"/>
    <property type="molecule type" value="Genomic_DNA"/>
</dbReference>